<feature type="compositionally biased region" description="Polar residues" evidence="1">
    <location>
        <begin position="45"/>
        <end position="59"/>
    </location>
</feature>
<dbReference type="PANTHER" id="PTHR28670:SF1">
    <property type="entry name" value="UV-STIMULATED SCAFFOLD PROTEIN A"/>
    <property type="match status" value="1"/>
</dbReference>
<gene>
    <name evidence="3" type="ORF">INT45_014064</name>
</gene>
<feature type="compositionally biased region" description="Polar residues" evidence="1">
    <location>
        <begin position="68"/>
        <end position="80"/>
    </location>
</feature>
<dbReference type="GO" id="GO:0005694">
    <property type="term" value="C:chromosome"/>
    <property type="evidence" value="ECO:0007669"/>
    <property type="project" value="TreeGrafter"/>
</dbReference>
<comment type="caution">
    <text evidence="3">The sequence shown here is derived from an EMBL/GenBank/DDBJ whole genome shotgun (WGS) entry which is preliminary data.</text>
</comment>
<organism evidence="3 4">
    <name type="scientific">Circinella minor</name>
    <dbReference type="NCBI Taxonomy" id="1195481"/>
    <lineage>
        <taxon>Eukaryota</taxon>
        <taxon>Fungi</taxon>
        <taxon>Fungi incertae sedis</taxon>
        <taxon>Mucoromycota</taxon>
        <taxon>Mucoromycotina</taxon>
        <taxon>Mucoromycetes</taxon>
        <taxon>Mucorales</taxon>
        <taxon>Lichtheimiaceae</taxon>
        <taxon>Circinella</taxon>
    </lineage>
</organism>
<feature type="region of interest" description="Disordered" evidence="1">
    <location>
        <begin position="94"/>
        <end position="160"/>
    </location>
</feature>
<name>A0A8H7RZA2_9FUNG</name>
<dbReference type="Pfam" id="PF09740">
    <property type="entry name" value="DUF2043"/>
    <property type="match status" value="1"/>
</dbReference>
<keyword evidence="4" id="KW-1185">Reference proteome</keyword>
<dbReference type="GO" id="GO:0009411">
    <property type="term" value="P:response to UV"/>
    <property type="evidence" value="ECO:0007669"/>
    <property type="project" value="InterPro"/>
</dbReference>
<dbReference type="GO" id="GO:0000993">
    <property type="term" value="F:RNA polymerase II complex binding"/>
    <property type="evidence" value="ECO:0007669"/>
    <property type="project" value="TreeGrafter"/>
</dbReference>
<feature type="compositionally biased region" description="Basic and acidic residues" evidence="1">
    <location>
        <begin position="138"/>
        <end position="154"/>
    </location>
</feature>
<evidence type="ECO:0000259" key="2">
    <source>
        <dbReference type="Pfam" id="PF09740"/>
    </source>
</evidence>
<dbReference type="OrthoDB" id="5594015at2759"/>
<proteinExistence type="predicted"/>
<dbReference type="EMBL" id="JAEPRB010000134">
    <property type="protein sequence ID" value="KAG2220634.1"/>
    <property type="molecule type" value="Genomic_DNA"/>
</dbReference>
<sequence>MIDACRAPLRSGKLCPRRDLVTCPFHGKIIPRDEYGIPVEIEDAVSSSPTSDATSQEQQTTKDDITAPVNNNNKDTSNLWQELERDVMKQVDQPLIELDKKRKGKRKKPQSNLVDVRKKKETSFTRLQKKVDAPSARRNLEDSEDYERSIKSRDQQMNMW</sequence>
<dbReference type="InterPro" id="IPR018610">
    <property type="entry name" value="UVSSA"/>
</dbReference>
<reference evidence="3 4" key="1">
    <citation type="submission" date="2020-12" db="EMBL/GenBank/DDBJ databases">
        <title>Metabolic potential, ecology and presence of endohyphal bacteria is reflected in genomic diversity of Mucoromycotina.</title>
        <authorList>
            <person name="Muszewska A."/>
            <person name="Okrasinska A."/>
            <person name="Steczkiewicz K."/>
            <person name="Drgas O."/>
            <person name="Orlowska M."/>
            <person name="Perlinska-Lenart U."/>
            <person name="Aleksandrzak-Piekarczyk T."/>
            <person name="Szatraj K."/>
            <person name="Zielenkiewicz U."/>
            <person name="Pilsyk S."/>
            <person name="Malc E."/>
            <person name="Mieczkowski P."/>
            <person name="Kruszewska J.S."/>
            <person name="Biernat P."/>
            <person name="Pawlowska J."/>
        </authorList>
    </citation>
    <scope>NUCLEOTIDE SEQUENCE [LARGE SCALE GENOMIC DNA]</scope>
    <source>
        <strain evidence="3 4">CBS 142.35</strain>
    </source>
</reference>
<dbReference type="GO" id="GO:0006283">
    <property type="term" value="P:transcription-coupled nucleotide-excision repair"/>
    <property type="evidence" value="ECO:0007669"/>
    <property type="project" value="TreeGrafter"/>
</dbReference>
<protein>
    <recommendedName>
        <fullName evidence="2">UV-stimulated scaffold protein A C-terminal domain-containing protein</fullName>
    </recommendedName>
</protein>
<accession>A0A8H7RZA2</accession>
<feature type="region of interest" description="Disordered" evidence="1">
    <location>
        <begin position="44"/>
        <end position="80"/>
    </location>
</feature>
<evidence type="ECO:0000313" key="3">
    <source>
        <dbReference type="EMBL" id="KAG2220634.1"/>
    </source>
</evidence>
<dbReference type="Proteomes" id="UP000646827">
    <property type="component" value="Unassembled WGS sequence"/>
</dbReference>
<dbReference type="InterPro" id="IPR049431">
    <property type="entry name" value="UVSSA_C"/>
</dbReference>
<feature type="domain" description="UV-stimulated scaffold protein A C-terminal" evidence="2">
    <location>
        <begin position="3"/>
        <end position="40"/>
    </location>
</feature>
<dbReference type="AlphaFoldDB" id="A0A8H7RZA2"/>
<evidence type="ECO:0000313" key="4">
    <source>
        <dbReference type="Proteomes" id="UP000646827"/>
    </source>
</evidence>
<dbReference type="PANTHER" id="PTHR28670">
    <property type="entry name" value="UV-STIMULATED SCAFFOLD PROTEIN A"/>
    <property type="match status" value="1"/>
</dbReference>
<evidence type="ECO:0000256" key="1">
    <source>
        <dbReference type="SAM" id="MobiDB-lite"/>
    </source>
</evidence>